<feature type="domain" description="Cell envelope-related transcriptional attenuator" evidence="2">
    <location>
        <begin position="88"/>
        <end position="248"/>
    </location>
</feature>
<evidence type="ECO:0000259" key="2">
    <source>
        <dbReference type="Pfam" id="PF03816"/>
    </source>
</evidence>
<dbReference type="PANTHER" id="PTHR33392:SF6">
    <property type="entry name" value="POLYISOPRENYL-TEICHOIC ACID--PEPTIDOGLYCAN TEICHOIC ACID TRANSFERASE TAGU"/>
    <property type="match status" value="1"/>
</dbReference>
<dbReference type="AlphaFoldDB" id="A0A7X3MHE1"/>
<accession>A0A7X3MHE1</accession>
<dbReference type="Proteomes" id="UP000460412">
    <property type="component" value="Unassembled WGS sequence"/>
</dbReference>
<dbReference type="InterPro" id="IPR004474">
    <property type="entry name" value="LytR_CpsA_psr"/>
</dbReference>
<keyword evidence="4" id="KW-1185">Reference proteome</keyword>
<comment type="similarity">
    <text evidence="1">Belongs to the LytR/CpsA/Psr (LCP) family.</text>
</comment>
<evidence type="ECO:0000256" key="1">
    <source>
        <dbReference type="ARBA" id="ARBA00006068"/>
    </source>
</evidence>
<dbReference type="Pfam" id="PF03816">
    <property type="entry name" value="LytR_cpsA_psr"/>
    <property type="match status" value="1"/>
</dbReference>
<evidence type="ECO:0000313" key="3">
    <source>
        <dbReference type="EMBL" id="MXP76402.1"/>
    </source>
</evidence>
<dbReference type="Gene3D" id="3.40.630.190">
    <property type="entry name" value="LCP protein"/>
    <property type="match status" value="1"/>
</dbReference>
<protein>
    <recommendedName>
        <fullName evidence="2">Cell envelope-related transcriptional attenuator domain-containing protein</fullName>
    </recommendedName>
</protein>
<gene>
    <name evidence="3" type="ORF">GN277_13660</name>
</gene>
<comment type="caution">
    <text evidence="3">The sequence shown here is derived from an EMBL/GenBank/DDBJ whole genome shotgun (WGS) entry which is preliminary data.</text>
</comment>
<evidence type="ECO:0000313" key="4">
    <source>
        <dbReference type="Proteomes" id="UP000460412"/>
    </source>
</evidence>
<dbReference type="InterPro" id="IPR050922">
    <property type="entry name" value="LytR/CpsA/Psr_CW_biosynth"/>
</dbReference>
<dbReference type="NCBIfam" id="TIGR00350">
    <property type="entry name" value="lytR_cpsA_psr"/>
    <property type="match status" value="1"/>
</dbReference>
<organism evidence="3 4">
    <name type="scientific">Sporofaciens musculi</name>
    <dbReference type="NCBI Taxonomy" id="2681861"/>
    <lineage>
        <taxon>Bacteria</taxon>
        <taxon>Bacillati</taxon>
        <taxon>Bacillota</taxon>
        <taxon>Clostridia</taxon>
        <taxon>Lachnospirales</taxon>
        <taxon>Lachnospiraceae</taxon>
        <taxon>Sporofaciens</taxon>
    </lineage>
</organism>
<sequence length="332" mass="38112">MMKNHRKIYIWGMLLAGVLLLSGTFMYVLSQSGALLKRDMAVEGKARPLQFEGEHYVYNEDLINILCLGIDHDHALNQDVLPGERGQSDAIFLISLNSKTREMKILNIPRDLMMPVDIYDAEGNYFNTRTMQITLQYAYGIDEEDSCKKTAQDVSALLLNIPIHRYCAINFNAIPALNDAVGGVTVQMASEYVDPELAKHSPMFVPGNTVHLTGGHSFNYLHVRDIHTYASCEERVERQKQYIKGYIGALKETIKTDPKLLFELYSIMNENMTTDIGKMELPSFYFYIDKMDFEDMVVQIEGERVMGELHEEFYPDEDALKRLTVEMFYKPR</sequence>
<dbReference type="PANTHER" id="PTHR33392">
    <property type="entry name" value="POLYISOPRENYL-TEICHOIC ACID--PEPTIDOGLYCAN TEICHOIC ACID TRANSFERASE TAGU"/>
    <property type="match status" value="1"/>
</dbReference>
<reference evidence="3 4" key="1">
    <citation type="submission" date="2019-12" db="EMBL/GenBank/DDBJ databases">
        <title>Sporaefaciens musculi gen. nov., sp. nov., a novel bacterium isolated from the caecum of an obese mouse.</title>
        <authorList>
            <person name="Rasmussen T.S."/>
            <person name="Streidl T."/>
            <person name="Hitch T.C.A."/>
            <person name="Wortmann E."/>
            <person name="Deptula P."/>
            <person name="Hansen M."/>
            <person name="Nielsen D.S."/>
            <person name="Clavel T."/>
            <person name="Vogensen F.K."/>
        </authorList>
    </citation>
    <scope>NUCLEOTIDE SEQUENCE [LARGE SCALE GENOMIC DNA]</scope>
    <source>
        <strain evidence="3 4">WCA-9-b2</strain>
    </source>
</reference>
<dbReference type="EMBL" id="WUQX01000001">
    <property type="protein sequence ID" value="MXP76402.1"/>
    <property type="molecule type" value="Genomic_DNA"/>
</dbReference>
<proteinExistence type="inferred from homology"/>
<dbReference type="RefSeq" id="WP_159751541.1">
    <property type="nucleotide sequence ID" value="NZ_WUQX01000001.1"/>
</dbReference>
<name>A0A7X3MHE1_9FIRM</name>